<feature type="transmembrane region" description="Helical" evidence="1">
    <location>
        <begin position="43"/>
        <end position="65"/>
    </location>
</feature>
<feature type="transmembrane region" description="Helical" evidence="1">
    <location>
        <begin position="12"/>
        <end position="31"/>
    </location>
</feature>
<feature type="transmembrane region" description="Helical" evidence="1">
    <location>
        <begin position="121"/>
        <end position="139"/>
    </location>
</feature>
<dbReference type="RefSeq" id="WP_380126356.1">
    <property type="nucleotide sequence ID" value="NZ_JBHSIU010000085.1"/>
</dbReference>
<sequence>MTPEQLGRYVRGSRIAAAVIAVVLVGLRVGYEFGVTEARTPAWLAVTLLLAPIVLLSGAFIGFGIALRPVMQPPPSALRVRGDAFVVPGSPVWLGRATMAWALLGTLFLESDPSTPLGLRVTLNVIAVLLIALAAVPLLRGPRIIVSPDGLTIRAGGSRRVKWDDLVRVPQRPLPLRVRSPKLALSIRRPGRAEPGWLLIPLEMLAVEPVFLGSVVEHYVEHPDRRAAIGTEAEYARLTGTSQPGVT</sequence>
<dbReference type="EMBL" id="JBHSIU010000085">
    <property type="protein sequence ID" value="MFC5005730.1"/>
    <property type="molecule type" value="Genomic_DNA"/>
</dbReference>
<comment type="caution">
    <text evidence="2">The sequence shown here is derived from an EMBL/GenBank/DDBJ whole genome shotgun (WGS) entry which is preliminary data.</text>
</comment>
<evidence type="ECO:0000313" key="2">
    <source>
        <dbReference type="EMBL" id="MFC5005730.1"/>
    </source>
</evidence>
<dbReference type="Proteomes" id="UP001595912">
    <property type="component" value="Unassembled WGS sequence"/>
</dbReference>
<proteinExistence type="predicted"/>
<gene>
    <name evidence="2" type="ORF">ACFPIJ_48885</name>
</gene>
<evidence type="ECO:0000313" key="3">
    <source>
        <dbReference type="Proteomes" id="UP001595912"/>
    </source>
</evidence>
<protein>
    <recommendedName>
        <fullName evidence="4">Integral membrane protein</fullName>
    </recommendedName>
</protein>
<accession>A0ABV9WAH1</accession>
<keyword evidence="1" id="KW-0812">Transmembrane</keyword>
<feature type="transmembrane region" description="Helical" evidence="1">
    <location>
        <begin position="85"/>
        <end position="109"/>
    </location>
</feature>
<keyword evidence="1" id="KW-1133">Transmembrane helix</keyword>
<keyword evidence="3" id="KW-1185">Reference proteome</keyword>
<reference evidence="3" key="1">
    <citation type="journal article" date="2019" name="Int. J. Syst. Evol. Microbiol.">
        <title>The Global Catalogue of Microorganisms (GCM) 10K type strain sequencing project: providing services to taxonomists for standard genome sequencing and annotation.</title>
        <authorList>
            <consortium name="The Broad Institute Genomics Platform"/>
            <consortium name="The Broad Institute Genome Sequencing Center for Infectious Disease"/>
            <person name="Wu L."/>
            <person name="Ma J."/>
        </authorList>
    </citation>
    <scope>NUCLEOTIDE SEQUENCE [LARGE SCALE GENOMIC DNA]</scope>
    <source>
        <strain evidence="3">CGMCC 4.7152</strain>
    </source>
</reference>
<evidence type="ECO:0008006" key="4">
    <source>
        <dbReference type="Google" id="ProtNLM"/>
    </source>
</evidence>
<organism evidence="2 3">
    <name type="scientific">Dactylosporangium cerinum</name>
    <dbReference type="NCBI Taxonomy" id="1434730"/>
    <lineage>
        <taxon>Bacteria</taxon>
        <taxon>Bacillati</taxon>
        <taxon>Actinomycetota</taxon>
        <taxon>Actinomycetes</taxon>
        <taxon>Micromonosporales</taxon>
        <taxon>Micromonosporaceae</taxon>
        <taxon>Dactylosporangium</taxon>
    </lineage>
</organism>
<name>A0ABV9WAH1_9ACTN</name>
<keyword evidence="1" id="KW-0472">Membrane</keyword>
<evidence type="ECO:0000256" key="1">
    <source>
        <dbReference type="SAM" id="Phobius"/>
    </source>
</evidence>